<evidence type="ECO:0000313" key="3">
    <source>
        <dbReference type="Proteomes" id="UP001172082"/>
    </source>
</evidence>
<dbReference type="PANTHER" id="PTHR30383:SF5">
    <property type="entry name" value="SGNH HYDROLASE-TYPE ESTERASE DOMAIN-CONTAINING PROTEIN"/>
    <property type="match status" value="1"/>
</dbReference>
<name>A0ABT8KP29_9BACT</name>
<comment type="caution">
    <text evidence="2">The sequence shown here is derived from an EMBL/GenBank/DDBJ whole genome shotgun (WGS) entry which is preliminary data.</text>
</comment>
<dbReference type="EMBL" id="JAUJEA010000002">
    <property type="protein sequence ID" value="MDN5201300.1"/>
    <property type="molecule type" value="Genomic_DNA"/>
</dbReference>
<dbReference type="InterPro" id="IPR036514">
    <property type="entry name" value="SGNH_hydro_sf"/>
</dbReference>
<protein>
    <submittedName>
        <fullName evidence="2">GDSL-type esterase/lipase family protein</fullName>
    </submittedName>
</protein>
<evidence type="ECO:0000259" key="1">
    <source>
        <dbReference type="Pfam" id="PF13472"/>
    </source>
</evidence>
<sequence>MKVKFNIVILSLMITSLGSMSCSEQNKKEEEGKIKVACVGNSITFGHGIENREKNAYPAQLQKILGNEYIVQNFGVSGRTMLKKGDFPYWEENEFEEAQSFEPDIVIIKLGTNDAKPHNWELRDNFLKDYESMINVFKNLPSKPKIWVCLPAPVFSDESNIRDFVILNGIGPSIREVAGEYNIPVIDFYRIFEGKGDLFPDTIHPNKAGAKIMAETIAKAISNVE</sequence>
<dbReference type="Proteomes" id="UP001172082">
    <property type="component" value="Unassembled WGS sequence"/>
</dbReference>
<accession>A0ABT8KP29</accession>
<keyword evidence="3" id="KW-1185">Reference proteome</keyword>
<dbReference type="InterPro" id="IPR013830">
    <property type="entry name" value="SGNH_hydro"/>
</dbReference>
<dbReference type="PANTHER" id="PTHR30383">
    <property type="entry name" value="THIOESTERASE 1/PROTEASE 1/LYSOPHOSPHOLIPASE L1"/>
    <property type="match status" value="1"/>
</dbReference>
<reference evidence="2" key="1">
    <citation type="submission" date="2023-06" db="EMBL/GenBank/DDBJ databases">
        <title>Genomic of Parafulvivirga corallium.</title>
        <authorList>
            <person name="Wang G."/>
        </authorList>
    </citation>
    <scope>NUCLEOTIDE SEQUENCE</scope>
    <source>
        <strain evidence="2">BMA10</strain>
    </source>
</reference>
<proteinExistence type="predicted"/>
<dbReference type="RefSeq" id="WP_346751326.1">
    <property type="nucleotide sequence ID" value="NZ_JAUJEA010000002.1"/>
</dbReference>
<dbReference type="Gene3D" id="3.40.50.1110">
    <property type="entry name" value="SGNH hydrolase"/>
    <property type="match status" value="1"/>
</dbReference>
<organism evidence="2 3">
    <name type="scientific">Splendidivirga corallicola</name>
    <dbReference type="NCBI Taxonomy" id="3051826"/>
    <lineage>
        <taxon>Bacteria</taxon>
        <taxon>Pseudomonadati</taxon>
        <taxon>Bacteroidota</taxon>
        <taxon>Cytophagia</taxon>
        <taxon>Cytophagales</taxon>
        <taxon>Splendidivirgaceae</taxon>
        <taxon>Splendidivirga</taxon>
    </lineage>
</organism>
<dbReference type="Pfam" id="PF13472">
    <property type="entry name" value="Lipase_GDSL_2"/>
    <property type="match status" value="1"/>
</dbReference>
<dbReference type="SUPFAM" id="SSF52266">
    <property type="entry name" value="SGNH hydrolase"/>
    <property type="match status" value="1"/>
</dbReference>
<dbReference type="InterPro" id="IPR051532">
    <property type="entry name" value="Ester_Hydrolysis_Enzymes"/>
</dbReference>
<gene>
    <name evidence="2" type="ORF">QQ008_08005</name>
</gene>
<dbReference type="PROSITE" id="PS51257">
    <property type="entry name" value="PROKAR_LIPOPROTEIN"/>
    <property type="match status" value="1"/>
</dbReference>
<evidence type="ECO:0000313" key="2">
    <source>
        <dbReference type="EMBL" id="MDN5201300.1"/>
    </source>
</evidence>
<feature type="domain" description="SGNH hydrolase-type esterase" evidence="1">
    <location>
        <begin position="38"/>
        <end position="211"/>
    </location>
</feature>